<name>M2R6Q6_CERS8</name>
<sequence length="517" mass="57891">MSVPLSLALLAITLVVARWIYKWPRSNRTNGCSTPPGPPGLPIMGNYFDVPRERPAQKYLQMGEKLGSGIICLKTMGTNIVVLNSLNAIDELLEKRSSIYSDRYVVTNMEVIFPFKVGLGWSTPMLPYGDEWKLSRKMYQHALGFEKECREIEQREARALLLRLLDSPEEFIGHVRHMTGAVMLGIAYGINVQPKDDPLKHIAEEANRVASVAANAGVYLVDVLPVLKHIPSWMPGAKFKREAEYFRKWADALLRAPYEVVQKRIQEGGLSNCAASWLIDAFLVGEKQVPFTEHVIKGTVATMYMAGSDTTVSTLTTFFLAMVLYPEVQAKAQKELDQTLAESRLPDLHDQPLLPYITAIVKECLRWKPVLPLDFAHRLTEDDVYKGYHLPKGSICLANIWAVLHDDTMYPNPSTFDPERFIQDGKLSLKILDPADAAFGFGRRICPGKVLAQDELWITIASILATMTISKAVDSTGVEITPENEDLPGLLSYPKPFRCSVRPRTDAHASLIRDACY</sequence>
<dbReference type="GO" id="GO:0016705">
    <property type="term" value="F:oxidoreductase activity, acting on paired donors, with incorporation or reduction of molecular oxygen"/>
    <property type="evidence" value="ECO:0007669"/>
    <property type="project" value="InterPro"/>
</dbReference>
<evidence type="ECO:0000256" key="11">
    <source>
        <dbReference type="ARBA" id="ARBA00023033"/>
    </source>
</evidence>
<evidence type="ECO:0000256" key="1">
    <source>
        <dbReference type="ARBA" id="ARBA00001971"/>
    </source>
</evidence>
<evidence type="ECO:0000256" key="5">
    <source>
        <dbReference type="ARBA" id="ARBA00022617"/>
    </source>
</evidence>
<dbReference type="InterPro" id="IPR001128">
    <property type="entry name" value="Cyt_P450"/>
</dbReference>
<keyword evidence="10 13" id="KW-0408">Iron</keyword>
<dbReference type="GO" id="GO:0020037">
    <property type="term" value="F:heme binding"/>
    <property type="evidence" value="ECO:0007669"/>
    <property type="project" value="InterPro"/>
</dbReference>
<dbReference type="CDD" id="cd11065">
    <property type="entry name" value="CYP64-like"/>
    <property type="match status" value="1"/>
</dbReference>
<feature type="signal peptide" evidence="15">
    <location>
        <begin position="1"/>
        <end position="17"/>
    </location>
</feature>
<evidence type="ECO:0000256" key="9">
    <source>
        <dbReference type="ARBA" id="ARBA00023002"/>
    </source>
</evidence>
<feature type="binding site" description="axial binding residue" evidence="13">
    <location>
        <position position="446"/>
    </location>
    <ligand>
        <name>heme</name>
        <dbReference type="ChEBI" id="CHEBI:30413"/>
    </ligand>
    <ligandPart>
        <name>Fe</name>
        <dbReference type="ChEBI" id="CHEBI:18248"/>
    </ligandPart>
</feature>
<dbReference type="EMBL" id="KB445804">
    <property type="protein sequence ID" value="EMD33937.1"/>
    <property type="molecule type" value="Genomic_DNA"/>
</dbReference>
<dbReference type="GO" id="GO:0016020">
    <property type="term" value="C:membrane"/>
    <property type="evidence" value="ECO:0007669"/>
    <property type="project" value="UniProtKB-SubCell"/>
</dbReference>
<dbReference type="InterPro" id="IPR036396">
    <property type="entry name" value="Cyt_P450_sf"/>
</dbReference>
<keyword evidence="7 13" id="KW-0479">Metal-binding</keyword>
<dbReference type="InterPro" id="IPR050364">
    <property type="entry name" value="Cytochrome_P450_fung"/>
</dbReference>
<keyword evidence="11 14" id="KW-0503">Monooxygenase</keyword>
<evidence type="ECO:0000256" key="15">
    <source>
        <dbReference type="SAM" id="SignalP"/>
    </source>
</evidence>
<keyword evidence="17" id="KW-1185">Reference proteome</keyword>
<dbReference type="GO" id="GO:0004497">
    <property type="term" value="F:monooxygenase activity"/>
    <property type="evidence" value="ECO:0007669"/>
    <property type="project" value="UniProtKB-KW"/>
</dbReference>
<evidence type="ECO:0000313" key="16">
    <source>
        <dbReference type="EMBL" id="EMD33937.1"/>
    </source>
</evidence>
<evidence type="ECO:0000256" key="2">
    <source>
        <dbReference type="ARBA" id="ARBA00004167"/>
    </source>
</evidence>
<keyword evidence="5 13" id="KW-0349">Heme</keyword>
<reference evidence="16 17" key="1">
    <citation type="journal article" date="2012" name="Proc. Natl. Acad. Sci. U.S.A.">
        <title>Comparative genomics of Ceriporiopsis subvermispora and Phanerochaete chrysosporium provide insight into selective ligninolysis.</title>
        <authorList>
            <person name="Fernandez-Fueyo E."/>
            <person name="Ruiz-Duenas F.J."/>
            <person name="Ferreira P."/>
            <person name="Floudas D."/>
            <person name="Hibbett D.S."/>
            <person name="Canessa P."/>
            <person name="Larrondo L.F."/>
            <person name="James T.Y."/>
            <person name="Seelenfreund D."/>
            <person name="Lobos S."/>
            <person name="Polanco R."/>
            <person name="Tello M."/>
            <person name="Honda Y."/>
            <person name="Watanabe T."/>
            <person name="Watanabe T."/>
            <person name="Ryu J.S."/>
            <person name="Kubicek C.P."/>
            <person name="Schmoll M."/>
            <person name="Gaskell J."/>
            <person name="Hammel K.E."/>
            <person name="St John F.J."/>
            <person name="Vanden Wymelenberg A."/>
            <person name="Sabat G."/>
            <person name="Splinter BonDurant S."/>
            <person name="Syed K."/>
            <person name="Yadav J.S."/>
            <person name="Doddapaneni H."/>
            <person name="Subramanian V."/>
            <person name="Lavin J.L."/>
            <person name="Oguiza J.A."/>
            <person name="Perez G."/>
            <person name="Pisabarro A.G."/>
            <person name="Ramirez L."/>
            <person name="Santoyo F."/>
            <person name="Master E."/>
            <person name="Coutinho P.M."/>
            <person name="Henrissat B."/>
            <person name="Lombard V."/>
            <person name="Magnuson J.K."/>
            <person name="Kuees U."/>
            <person name="Hori C."/>
            <person name="Igarashi K."/>
            <person name="Samejima M."/>
            <person name="Held B.W."/>
            <person name="Barry K.W."/>
            <person name="LaButti K.M."/>
            <person name="Lapidus A."/>
            <person name="Lindquist E.A."/>
            <person name="Lucas S.M."/>
            <person name="Riley R."/>
            <person name="Salamov A.A."/>
            <person name="Hoffmeister D."/>
            <person name="Schwenk D."/>
            <person name="Hadar Y."/>
            <person name="Yarden O."/>
            <person name="de Vries R.P."/>
            <person name="Wiebenga A."/>
            <person name="Stenlid J."/>
            <person name="Eastwood D."/>
            <person name="Grigoriev I.V."/>
            <person name="Berka R.M."/>
            <person name="Blanchette R.A."/>
            <person name="Kersten P."/>
            <person name="Martinez A.T."/>
            <person name="Vicuna R."/>
            <person name="Cullen D."/>
        </authorList>
    </citation>
    <scope>NUCLEOTIDE SEQUENCE [LARGE SCALE GENOMIC DNA]</scope>
    <source>
        <strain evidence="16 17">B</strain>
    </source>
</reference>
<dbReference type="SUPFAM" id="SSF48264">
    <property type="entry name" value="Cytochrome P450"/>
    <property type="match status" value="1"/>
</dbReference>
<comment type="similarity">
    <text evidence="4 14">Belongs to the cytochrome P450 family.</text>
</comment>
<dbReference type="InterPro" id="IPR017972">
    <property type="entry name" value="Cyt_P450_CS"/>
</dbReference>
<evidence type="ECO:0000256" key="4">
    <source>
        <dbReference type="ARBA" id="ARBA00010617"/>
    </source>
</evidence>
<dbReference type="Gene3D" id="1.10.630.10">
    <property type="entry name" value="Cytochrome P450"/>
    <property type="match status" value="1"/>
</dbReference>
<evidence type="ECO:0000313" key="17">
    <source>
        <dbReference type="Proteomes" id="UP000016930"/>
    </source>
</evidence>
<evidence type="ECO:0000256" key="14">
    <source>
        <dbReference type="RuleBase" id="RU000461"/>
    </source>
</evidence>
<dbReference type="PANTHER" id="PTHR46300:SF7">
    <property type="entry name" value="P450, PUTATIVE (EUROFUNG)-RELATED"/>
    <property type="match status" value="1"/>
</dbReference>
<gene>
    <name evidence="16" type="ORF">CERSUDRAFT_141279</name>
</gene>
<dbReference type="GO" id="GO:0005506">
    <property type="term" value="F:iron ion binding"/>
    <property type="evidence" value="ECO:0007669"/>
    <property type="project" value="InterPro"/>
</dbReference>
<comment type="pathway">
    <text evidence="3">Secondary metabolite biosynthesis.</text>
</comment>
<keyword evidence="8" id="KW-1133">Transmembrane helix</keyword>
<dbReference type="STRING" id="914234.M2R6Q6"/>
<dbReference type="PRINTS" id="PR00463">
    <property type="entry name" value="EP450I"/>
</dbReference>
<evidence type="ECO:0000256" key="7">
    <source>
        <dbReference type="ARBA" id="ARBA00022723"/>
    </source>
</evidence>
<dbReference type="Proteomes" id="UP000016930">
    <property type="component" value="Unassembled WGS sequence"/>
</dbReference>
<dbReference type="InterPro" id="IPR002401">
    <property type="entry name" value="Cyt_P450_E_grp-I"/>
</dbReference>
<evidence type="ECO:0000256" key="10">
    <source>
        <dbReference type="ARBA" id="ARBA00023004"/>
    </source>
</evidence>
<dbReference type="PRINTS" id="PR00385">
    <property type="entry name" value="P450"/>
</dbReference>
<dbReference type="Pfam" id="PF00067">
    <property type="entry name" value="p450"/>
    <property type="match status" value="1"/>
</dbReference>
<keyword evidence="12" id="KW-0472">Membrane</keyword>
<dbReference type="OrthoDB" id="2789670at2759"/>
<comment type="subcellular location">
    <subcellularLocation>
        <location evidence="2">Membrane</location>
        <topology evidence="2">Single-pass membrane protein</topology>
    </subcellularLocation>
</comment>
<dbReference type="PROSITE" id="PS00086">
    <property type="entry name" value="CYTOCHROME_P450"/>
    <property type="match status" value="1"/>
</dbReference>
<protein>
    <recommendedName>
        <fullName evidence="18">Cytochrome P450</fullName>
    </recommendedName>
</protein>
<evidence type="ECO:0008006" key="18">
    <source>
        <dbReference type="Google" id="ProtNLM"/>
    </source>
</evidence>
<accession>M2R6Q6</accession>
<evidence type="ECO:0000256" key="6">
    <source>
        <dbReference type="ARBA" id="ARBA00022692"/>
    </source>
</evidence>
<dbReference type="PANTHER" id="PTHR46300">
    <property type="entry name" value="P450, PUTATIVE (EUROFUNG)-RELATED-RELATED"/>
    <property type="match status" value="1"/>
</dbReference>
<keyword evidence="6" id="KW-0812">Transmembrane</keyword>
<evidence type="ECO:0000256" key="12">
    <source>
        <dbReference type="ARBA" id="ARBA00023136"/>
    </source>
</evidence>
<feature type="chain" id="PRO_5004024578" description="Cytochrome P450" evidence="15">
    <location>
        <begin position="18"/>
        <end position="517"/>
    </location>
</feature>
<evidence type="ECO:0000256" key="13">
    <source>
        <dbReference type="PIRSR" id="PIRSR602401-1"/>
    </source>
</evidence>
<proteinExistence type="inferred from homology"/>
<dbReference type="AlphaFoldDB" id="M2R6Q6"/>
<evidence type="ECO:0000256" key="3">
    <source>
        <dbReference type="ARBA" id="ARBA00005179"/>
    </source>
</evidence>
<comment type="cofactor">
    <cofactor evidence="1 13">
        <name>heme</name>
        <dbReference type="ChEBI" id="CHEBI:30413"/>
    </cofactor>
</comment>
<dbReference type="HOGENOM" id="CLU_001570_2_3_1"/>
<organism evidence="16 17">
    <name type="scientific">Ceriporiopsis subvermispora (strain B)</name>
    <name type="common">White-rot fungus</name>
    <name type="synonym">Gelatoporia subvermispora</name>
    <dbReference type="NCBI Taxonomy" id="914234"/>
    <lineage>
        <taxon>Eukaryota</taxon>
        <taxon>Fungi</taxon>
        <taxon>Dikarya</taxon>
        <taxon>Basidiomycota</taxon>
        <taxon>Agaricomycotina</taxon>
        <taxon>Agaricomycetes</taxon>
        <taxon>Polyporales</taxon>
        <taxon>Gelatoporiaceae</taxon>
        <taxon>Gelatoporia</taxon>
    </lineage>
</organism>
<keyword evidence="9 14" id="KW-0560">Oxidoreductase</keyword>
<keyword evidence="15" id="KW-0732">Signal</keyword>
<evidence type="ECO:0000256" key="8">
    <source>
        <dbReference type="ARBA" id="ARBA00022989"/>
    </source>
</evidence>